<keyword evidence="2" id="KW-1185">Reference proteome</keyword>
<dbReference type="RefSeq" id="WP_176354755.1">
    <property type="nucleotide sequence ID" value="NZ_JABWDU010000005.1"/>
</dbReference>
<comment type="caution">
    <text evidence="1">The sequence shown here is derived from an EMBL/GenBank/DDBJ whole genome shotgun (WGS) entry which is preliminary data.</text>
</comment>
<organism evidence="1 2">
    <name type="scientific">Ensifer oleiphilus</name>
    <dbReference type="NCBI Taxonomy" id="2742698"/>
    <lineage>
        <taxon>Bacteria</taxon>
        <taxon>Pseudomonadati</taxon>
        <taxon>Pseudomonadota</taxon>
        <taxon>Alphaproteobacteria</taxon>
        <taxon>Hyphomicrobiales</taxon>
        <taxon>Rhizobiaceae</taxon>
        <taxon>Sinorhizobium/Ensifer group</taxon>
        <taxon>Ensifer</taxon>
    </lineage>
</organism>
<accession>A0A7Y6UPB7</accession>
<dbReference type="AlphaFoldDB" id="A0A7Y6UPB7"/>
<gene>
    <name evidence="1" type="ORF">HT585_20835</name>
</gene>
<name>A0A7Y6UPB7_9HYPH</name>
<dbReference type="EMBL" id="JABWDU010000005">
    <property type="protein sequence ID" value="NVD41326.1"/>
    <property type="molecule type" value="Genomic_DNA"/>
</dbReference>
<sequence length="94" mass="10524">MTDIQTPKLPPEAATANNDEALVASILKQQFDTLRPLLTDLCDQKVNLKNMKEEEYTFTFTAEEGEALVHGLVRAIDALETMSIREQSRVFVVA</sequence>
<evidence type="ECO:0000313" key="1">
    <source>
        <dbReference type="EMBL" id="NVD41326.1"/>
    </source>
</evidence>
<dbReference type="Proteomes" id="UP000520198">
    <property type="component" value="Unassembled WGS sequence"/>
</dbReference>
<proteinExistence type="predicted"/>
<protein>
    <submittedName>
        <fullName evidence="1">Uncharacterized protein</fullName>
    </submittedName>
</protein>
<reference evidence="1 2" key="1">
    <citation type="submission" date="2020-06" db="EMBL/GenBank/DDBJ databases">
        <authorList>
            <person name="Grouzdev D.S."/>
        </authorList>
    </citation>
    <scope>NUCLEOTIDE SEQUENCE [LARGE SCALE GENOMIC DNA]</scope>
    <source>
        <strain evidence="1 2">HO-A22</strain>
    </source>
</reference>
<evidence type="ECO:0000313" key="2">
    <source>
        <dbReference type="Proteomes" id="UP000520198"/>
    </source>
</evidence>